<comment type="similarity">
    <text evidence="1">Belongs to the universal ribosomal protein uL22 family.</text>
</comment>
<dbReference type="HAMAP" id="MF_01331_B">
    <property type="entry name" value="Ribosomal_uL22_B"/>
    <property type="match status" value="1"/>
</dbReference>
<dbReference type="Gene3D" id="3.90.470.10">
    <property type="entry name" value="Ribosomal protein L22/L17"/>
    <property type="match status" value="1"/>
</dbReference>
<dbReference type="InterPro" id="IPR018260">
    <property type="entry name" value="Ribosomal_uL22_CS"/>
</dbReference>
<dbReference type="PANTHER" id="PTHR13501:SF8">
    <property type="entry name" value="LARGE RIBOSOMAL SUBUNIT PROTEIN UL22M"/>
    <property type="match status" value="1"/>
</dbReference>
<dbReference type="AlphaFoldDB" id="A0A382GHZ4"/>
<evidence type="ECO:0000256" key="2">
    <source>
        <dbReference type="ARBA" id="ARBA00022730"/>
    </source>
</evidence>
<sequence length="112" mass="12340">VSIRAKSSNTGISVKKLKPIANLVRGMKVDEALTALQFLQSPAAARVAKTVKSAASNAENELMSRSEDLKIVEIFANEGPRLKRFRARARGRVGRINRRSSHITVVVEEEEL</sequence>
<dbReference type="GO" id="GO:0022625">
    <property type="term" value="C:cytosolic large ribosomal subunit"/>
    <property type="evidence" value="ECO:0007669"/>
    <property type="project" value="TreeGrafter"/>
</dbReference>
<organism evidence="6">
    <name type="scientific">marine metagenome</name>
    <dbReference type="NCBI Taxonomy" id="408172"/>
    <lineage>
        <taxon>unclassified sequences</taxon>
        <taxon>metagenomes</taxon>
        <taxon>ecological metagenomes</taxon>
    </lineage>
</organism>
<dbReference type="NCBIfam" id="TIGR01044">
    <property type="entry name" value="rplV_bact"/>
    <property type="match status" value="1"/>
</dbReference>
<keyword evidence="4" id="KW-0689">Ribosomal protein</keyword>
<accession>A0A382GHZ4</accession>
<evidence type="ECO:0000313" key="6">
    <source>
        <dbReference type="EMBL" id="SVB74579.1"/>
    </source>
</evidence>
<dbReference type="InterPro" id="IPR001063">
    <property type="entry name" value="Ribosomal_uL22"/>
</dbReference>
<dbReference type="GO" id="GO:0006412">
    <property type="term" value="P:translation"/>
    <property type="evidence" value="ECO:0007669"/>
    <property type="project" value="InterPro"/>
</dbReference>
<evidence type="ECO:0000256" key="4">
    <source>
        <dbReference type="ARBA" id="ARBA00022980"/>
    </source>
</evidence>
<keyword evidence="3" id="KW-0694">RNA-binding</keyword>
<keyword evidence="2" id="KW-0699">rRNA-binding</keyword>
<dbReference type="GO" id="GO:0003735">
    <property type="term" value="F:structural constituent of ribosome"/>
    <property type="evidence" value="ECO:0007669"/>
    <property type="project" value="InterPro"/>
</dbReference>
<dbReference type="InterPro" id="IPR036394">
    <property type="entry name" value="Ribosomal_uL22_sf"/>
</dbReference>
<reference evidence="6" key="1">
    <citation type="submission" date="2018-05" db="EMBL/GenBank/DDBJ databases">
        <authorList>
            <person name="Lanie J.A."/>
            <person name="Ng W.-L."/>
            <person name="Kazmierczak K.M."/>
            <person name="Andrzejewski T.M."/>
            <person name="Davidsen T.M."/>
            <person name="Wayne K.J."/>
            <person name="Tettelin H."/>
            <person name="Glass J.I."/>
            <person name="Rusch D."/>
            <person name="Podicherti R."/>
            <person name="Tsui H.-C.T."/>
            <person name="Winkler M.E."/>
        </authorList>
    </citation>
    <scope>NUCLEOTIDE SEQUENCE</scope>
</reference>
<keyword evidence="5" id="KW-0687">Ribonucleoprotein</keyword>
<dbReference type="InterPro" id="IPR047867">
    <property type="entry name" value="Ribosomal_uL22_bac/org-type"/>
</dbReference>
<feature type="non-terminal residue" evidence="6">
    <location>
        <position position="1"/>
    </location>
</feature>
<gene>
    <name evidence="6" type="ORF">METZ01_LOCUS227433</name>
</gene>
<dbReference type="CDD" id="cd00336">
    <property type="entry name" value="Ribosomal_L22"/>
    <property type="match status" value="1"/>
</dbReference>
<dbReference type="GO" id="GO:0019843">
    <property type="term" value="F:rRNA binding"/>
    <property type="evidence" value="ECO:0007669"/>
    <property type="project" value="UniProtKB-KW"/>
</dbReference>
<dbReference type="Pfam" id="PF00237">
    <property type="entry name" value="Ribosomal_L22"/>
    <property type="match status" value="1"/>
</dbReference>
<dbReference type="EMBL" id="UINC01055557">
    <property type="protein sequence ID" value="SVB74579.1"/>
    <property type="molecule type" value="Genomic_DNA"/>
</dbReference>
<evidence type="ECO:0000256" key="5">
    <source>
        <dbReference type="ARBA" id="ARBA00023274"/>
    </source>
</evidence>
<dbReference type="PROSITE" id="PS00464">
    <property type="entry name" value="RIBOSOMAL_L22"/>
    <property type="match status" value="1"/>
</dbReference>
<proteinExistence type="inferred from homology"/>
<dbReference type="SUPFAM" id="SSF54843">
    <property type="entry name" value="Ribosomal protein L22"/>
    <property type="match status" value="1"/>
</dbReference>
<protein>
    <recommendedName>
        <fullName evidence="7">50S ribosomal protein L22</fullName>
    </recommendedName>
</protein>
<name>A0A382GHZ4_9ZZZZ</name>
<evidence type="ECO:0000256" key="3">
    <source>
        <dbReference type="ARBA" id="ARBA00022884"/>
    </source>
</evidence>
<dbReference type="InterPro" id="IPR005727">
    <property type="entry name" value="Ribosomal_uL22_bac/chlpt-type"/>
</dbReference>
<evidence type="ECO:0000256" key="1">
    <source>
        <dbReference type="ARBA" id="ARBA00009451"/>
    </source>
</evidence>
<dbReference type="PANTHER" id="PTHR13501">
    <property type="entry name" value="CHLOROPLAST 50S RIBOSOMAL PROTEIN L22-RELATED"/>
    <property type="match status" value="1"/>
</dbReference>
<evidence type="ECO:0008006" key="7">
    <source>
        <dbReference type="Google" id="ProtNLM"/>
    </source>
</evidence>